<dbReference type="Gene3D" id="1.20.1540.10">
    <property type="entry name" value="Rhomboid-like"/>
    <property type="match status" value="1"/>
</dbReference>
<evidence type="ECO:0000256" key="2">
    <source>
        <dbReference type="ARBA" id="ARBA00009045"/>
    </source>
</evidence>
<evidence type="ECO:0000256" key="1">
    <source>
        <dbReference type="ARBA" id="ARBA00004141"/>
    </source>
</evidence>
<feature type="transmembrane region" description="Helical" evidence="8">
    <location>
        <begin position="231"/>
        <end position="251"/>
    </location>
</feature>
<comment type="similarity">
    <text evidence="2">Belongs to the peptidase S54 family.</text>
</comment>
<evidence type="ECO:0000256" key="6">
    <source>
        <dbReference type="ARBA" id="ARBA00023136"/>
    </source>
</evidence>
<proteinExistence type="inferred from homology"/>
<feature type="transmembrane region" description="Helical" evidence="8">
    <location>
        <begin position="92"/>
        <end position="112"/>
    </location>
</feature>
<reference evidence="11" key="1">
    <citation type="journal article" date="2019" name="Int. J. Syst. Evol. Microbiol.">
        <title>The Global Catalogue of Microorganisms (GCM) 10K type strain sequencing project: providing services to taxonomists for standard genome sequencing and annotation.</title>
        <authorList>
            <consortium name="The Broad Institute Genomics Platform"/>
            <consortium name="The Broad Institute Genome Sequencing Center for Infectious Disease"/>
            <person name="Wu L."/>
            <person name="Ma J."/>
        </authorList>
    </citation>
    <scope>NUCLEOTIDE SEQUENCE [LARGE SCALE GENOMIC DNA]</scope>
    <source>
        <strain evidence="11">CCM 8604</strain>
    </source>
</reference>
<keyword evidence="4 10" id="KW-0378">Hydrolase</keyword>
<evidence type="ECO:0000313" key="10">
    <source>
        <dbReference type="EMBL" id="MFD0704608.1"/>
    </source>
</evidence>
<dbReference type="Proteomes" id="UP001597036">
    <property type="component" value="Unassembled WGS sequence"/>
</dbReference>
<comment type="subcellular location">
    <subcellularLocation>
        <location evidence="1">Membrane</location>
        <topology evidence="1">Multi-pass membrane protein</topology>
    </subcellularLocation>
</comment>
<evidence type="ECO:0000256" key="8">
    <source>
        <dbReference type="SAM" id="Phobius"/>
    </source>
</evidence>
<feature type="transmembrane region" description="Helical" evidence="8">
    <location>
        <begin position="124"/>
        <end position="144"/>
    </location>
</feature>
<keyword evidence="10" id="KW-0645">Protease</keyword>
<dbReference type="RefSeq" id="WP_377938240.1">
    <property type="nucleotide sequence ID" value="NZ_JBHTHQ010000012.1"/>
</dbReference>
<accession>A0ABW2Y6F2</accession>
<keyword evidence="11" id="KW-1185">Reference proteome</keyword>
<dbReference type="InterPro" id="IPR035952">
    <property type="entry name" value="Rhomboid-like_sf"/>
</dbReference>
<dbReference type="EC" id="3.4.21.-" evidence="10"/>
<dbReference type="GO" id="GO:0006508">
    <property type="term" value="P:proteolysis"/>
    <property type="evidence" value="ECO:0007669"/>
    <property type="project" value="UniProtKB-KW"/>
</dbReference>
<dbReference type="PANTHER" id="PTHR43731">
    <property type="entry name" value="RHOMBOID PROTEASE"/>
    <property type="match status" value="1"/>
</dbReference>
<dbReference type="InterPro" id="IPR022764">
    <property type="entry name" value="Peptidase_S54_rhomboid_dom"/>
</dbReference>
<feature type="transmembrane region" description="Helical" evidence="8">
    <location>
        <begin position="180"/>
        <end position="198"/>
    </location>
</feature>
<sequence length="255" mass="28227">MANSGNPFTRGTGSDSSVSLSERIRRMKRRWQYDWRNDGPVVTSSLIAVNIVVFIVQMVARFIPQFDSALSAYGALSAGLSFIHPWTLLTNAFMHVGFIHILLNMLALYAVGRELERLLGHWPFLGLYMVSALGSSVTYVLWYGSAVNPIAMGASGAIYGLFGALFVAYNSIQSQSRTQIILFFLLMFVPSFFGNVAWQAHIGGFIFGCILASLMTHGVVALRSKNIGVRMWIYGSGMSVVLILLWIARWVSIIK</sequence>
<feature type="domain" description="Peptidase S54 rhomboid" evidence="9">
    <location>
        <begin position="85"/>
        <end position="215"/>
    </location>
</feature>
<evidence type="ECO:0000259" key="9">
    <source>
        <dbReference type="Pfam" id="PF01694"/>
    </source>
</evidence>
<keyword evidence="3 8" id="KW-0812">Transmembrane</keyword>
<dbReference type="EMBL" id="JBHTHQ010000012">
    <property type="protein sequence ID" value="MFD0704608.1"/>
    <property type="molecule type" value="Genomic_DNA"/>
</dbReference>
<evidence type="ECO:0000256" key="3">
    <source>
        <dbReference type="ARBA" id="ARBA00022692"/>
    </source>
</evidence>
<comment type="caution">
    <text evidence="10">The sequence shown here is derived from an EMBL/GenBank/DDBJ whole genome shotgun (WGS) entry which is preliminary data.</text>
</comment>
<feature type="region of interest" description="Disordered" evidence="7">
    <location>
        <begin position="1"/>
        <end position="20"/>
    </location>
</feature>
<name>A0ABW2Y6F2_9BIFI</name>
<keyword evidence="6 8" id="KW-0472">Membrane</keyword>
<dbReference type="InterPro" id="IPR050925">
    <property type="entry name" value="Rhomboid_protease_S54"/>
</dbReference>
<evidence type="ECO:0000256" key="7">
    <source>
        <dbReference type="SAM" id="MobiDB-lite"/>
    </source>
</evidence>
<dbReference type="PANTHER" id="PTHR43731:SF14">
    <property type="entry name" value="PRESENILIN-ASSOCIATED RHOMBOID-LIKE PROTEIN, MITOCHONDRIAL"/>
    <property type="match status" value="1"/>
</dbReference>
<keyword evidence="5 8" id="KW-1133">Transmembrane helix</keyword>
<feature type="transmembrane region" description="Helical" evidence="8">
    <location>
        <begin position="204"/>
        <end position="222"/>
    </location>
</feature>
<gene>
    <name evidence="10" type="ORF">ACFQY8_02435</name>
</gene>
<dbReference type="Pfam" id="PF01694">
    <property type="entry name" value="Rhomboid"/>
    <property type="match status" value="1"/>
</dbReference>
<dbReference type="SUPFAM" id="SSF144091">
    <property type="entry name" value="Rhomboid-like"/>
    <property type="match status" value="1"/>
</dbReference>
<feature type="transmembrane region" description="Helical" evidence="8">
    <location>
        <begin position="41"/>
        <end position="63"/>
    </location>
</feature>
<evidence type="ECO:0000313" key="11">
    <source>
        <dbReference type="Proteomes" id="UP001597036"/>
    </source>
</evidence>
<dbReference type="GO" id="GO:0008233">
    <property type="term" value="F:peptidase activity"/>
    <property type="evidence" value="ECO:0007669"/>
    <property type="project" value="UniProtKB-KW"/>
</dbReference>
<feature type="transmembrane region" description="Helical" evidence="8">
    <location>
        <begin position="150"/>
        <end position="168"/>
    </location>
</feature>
<protein>
    <submittedName>
        <fullName evidence="10">Rhomboid family intramembrane serine protease</fullName>
        <ecNumber evidence="10">3.4.21.-</ecNumber>
    </submittedName>
</protein>
<evidence type="ECO:0000256" key="5">
    <source>
        <dbReference type="ARBA" id="ARBA00022989"/>
    </source>
</evidence>
<organism evidence="10 11">
    <name type="scientific">Alloscardovia venturai</name>
    <dbReference type="NCBI Taxonomy" id="1769421"/>
    <lineage>
        <taxon>Bacteria</taxon>
        <taxon>Bacillati</taxon>
        <taxon>Actinomycetota</taxon>
        <taxon>Actinomycetes</taxon>
        <taxon>Bifidobacteriales</taxon>
        <taxon>Bifidobacteriaceae</taxon>
        <taxon>Alloscardovia</taxon>
    </lineage>
</organism>
<evidence type="ECO:0000256" key="4">
    <source>
        <dbReference type="ARBA" id="ARBA00022801"/>
    </source>
</evidence>